<dbReference type="CDD" id="cd21140">
    <property type="entry name" value="Cas6_I-like"/>
    <property type="match status" value="1"/>
</dbReference>
<evidence type="ECO:0000256" key="1">
    <source>
        <dbReference type="ARBA" id="ARBA00005937"/>
    </source>
</evidence>
<evidence type="ECO:0000256" key="2">
    <source>
        <dbReference type="ARBA" id="ARBA00022884"/>
    </source>
</evidence>
<protein>
    <recommendedName>
        <fullName evidence="4">CRISPR-associated endoribonuclease</fullName>
    </recommendedName>
</protein>
<sequence length="265" mass="30145">MIFLIHLNTTEKQCILPIDYQYYIGAWIYKIIGEADPDFARFLHTEGYRNGNKSFKFFNYSPLFFNKYRIHKDRALIEALTGTATLKVSFFLNDAAEKFIIGLFNNQQVYLGDRFNGTNFKVAGIERLPDPFSHGNTTAGRPVTIGYHAKSPVVFSSKTENDKYARYLSPEDEGYAGWVRQHLFHKYQTVPGAAPLAENTETAFTLLSKPKSKLITIKPFTAQQTKVRGYLYKFSLTAPEEIHKLVLYSGFGEKNASGFGWVETG</sequence>
<keyword evidence="2" id="KW-0694">RNA-binding</keyword>
<dbReference type="InterPro" id="IPR010156">
    <property type="entry name" value="CRISPR-assoc_prot_Cas6"/>
</dbReference>
<evidence type="ECO:0000259" key="7">
    <source>
        <dbReference type="Pfam" id="PF01881"/>
    </source>
</evidence>
<keyword evidence="3" id="KW-0051">Antiviral defense</keyword>
<dbReference type="GO" id="GO:0003723">
    <property type="term" value="F:RNA binding"/>
    <property type="evidence" value="ECO:0007669"/>
    <property type="project" value="UniProtKB-KW"/>
</dbReference>
<feature type="site" description="Transition state stabilizer" evidence="5">
    <location>
        <position position="56"/>
    </location>
</feature>
<evidence type="ECO:0000256" key="6">
    <source>
        <dbReference type="PIRSR" id="PIRSR005054-50"/>
    </source>
</evidence>
<comment type="similarity">
    <text evidence="1 4">Belongs to the CRISPR-associated protein Cas6/Cse3/CasE family.</text>
</comment>
<comment type="function">
    <text evidence="4">CRISPR (clustered regularly interspaced short palindromic repeat), is an adaptive immune system that provides protection against mobile genetic elements (viruses, transposable elements and conjugative plasmids). CRISPR clusters contain sequences complementary to antecedent mobile elements and target invading nucleic acids. CRISPR clusters are transcribed and processed into CRISPR RNA (crRNA).</text>
</comment>
<organism evidence="8 9">
    <name type="scientific">Mariniphaga anaerophila</name>
    <dbReference type="NCBI Taxonomy" id="1484053"/>
    <lineage>
        <taxon>Bacteria</taxon>
        <taxon>Pseudomonadati</taxon>
        <taxon>Bacteroidota</taxon>
        <taxon>Bacteroidia</taxon>
        <taxon>Marinilabiliales</taxon>
        <taxon>Prolixibacteraceae</taxon>
        <taxon>Mariniphaga</taxon>
    </lineage>
</organism>
<evidence type="ECO:0000313" key="8">
    <source>
        <dbReference type="EMBL" id="SHE83815.1"/>
    </source>
</evidence>
<feature type="domain" description="CRISPR associated protein Cas6 C-terminal" evidence="7">
    <location>
        <begin position="148"/>
        <end position="263"/>
    </location>
</feature>
<proteinExistence type="inferred from homology"/>
<dbReference type="Pfam" id="PF21350">
    <property type="entry name" value="Cas6_I-A"/>
    <property type="match status" value="1"/>
</dbReference>
<dbReference type="NCBIfam" id="TIGR01877">
    <property type="entry name" value="cas_cas6"/>
    <property type="match status" value="1"/>
</dbReference>
<evidence type="ECO:0000256" key="3">
    <source>
        <dbReference type="ARBA" id="ARBA00023118"/>
    </source>
</evidence>
<gene>
    <name evidence="8" type="ORF">SAMN05444274_102534</name>
</gene>
<dbReference type="EMBL" id="FQUM01000002">
    <property type="protein sequence ID" value="SHE83815.1"/>
    <property type="molecule type" value="Genomic_DNA"/>
</dbReference>
<feature type="active site" description="Proton donor" evidence="6">
    <location>
        <position position="44"/>
    </location>
</feature>
<keyword evidence="9" id="KW-1185">Reference proteome</keyword>
<dbReference type="GO" id="GO:0016788">
    <property type="term" value="F:hydrolase activity, acting on ester bonds"/>
    <property type="evidence" value="ECO:0007669"/>
    <property type="project" value="InterPro"/>
</dbReference>
<dbReference type="Gene3D" id="3.30.70.1900">
    <property type="match status" value="1"/>
</dbReference>
<dbReference type="STRING" id="1484053.SAMN05444274_102534"/>
<dbReference type="Pfam" id="PF01881">
    <property type="entry name" value="Cas_Cas6_C"/>
    <property type="match status" value="1"/>
</dbReference>
<dbReference type="Gene3D" id="3.30.70.1890">
    <property type="match status" value="1"/>
</dbReference>
<evidence type="ECO:0000256" key="4">
    <source>
        <dbReference type="PIRNR" id="PIRNR005054"/>
    </source>
</evidence>
<name>A0A1M4WRF6_9BACT</name>
<evidence type="ECO:0000313" key="9">
    <source>
        <dbReference type="Proteomes" id="UP000184164"/>
    </source>
</evidence>
<dbReference type="GO" id="GO:0051607">
    <property type="term" value="P:defense response to virus"/>
    <property type="evidence" value="ECO:0007669"/>
    <property type="project" value="UniProtKB-KW"/>
</dbReference>
<dbReference type="PANTHER" id="PTHR36984">
    <property type="entry name" value="CRISPR-ASSOCIATED ENDORIBONUCLEASE CAS6 1"/>
    <property type="match status" value="1"/>
</dbReference>
<dbReference type="OrthoDB" id="9797488at2"/>
<accession>A0A1M4WRF6</accession>
<dbReference type="RefSeq" id="WP_072999763.1">
    <property type="nucleotide sequence ID" value="NZ_FQUM01000002.1"/>
</dbReference>
<dbReference type="PANTHER" id="PTHR36984:SF1">
    <property type="entry name" value="CRISPR-ASSOCIATED ENDORIBONUCLEASE CAS6 1"/>
    <property type="match status" value="1"/>
</dbReference>
<evidence type="ECO:0000256" key="5">
    <source>
        <dbReference type="PIRSR" id="PIRSR005054-1"/>
    </source>
</evidence>
<dbReference type="PIRSF" id="PIRSF005054">
    <property type="entry name" value="PF1131"/>
    <property type="match status" value="1"/>
</dbReference>
<dbReference type="InterPro" id="IPR049435">
    <property type="entry name" value="Cas_Cas6_C"/>
</dbReference>
<dbReference type="AlphaFoldDB" id="A0A1M4WRF6"/>
<dbReference type="Proteomes" id="UP000184164">
    <property type="component" value="Unassembled WGS sequence"/>
</dbReference>
<reference evidence="9" key="1">
    <citation type="submission" date="2016-11" db="EMBL/GenBank/DDBJ databases">
        <authorList>
            <person name="Varghese N."/>
            <person name="Submissions S."/>
        </authorList>
    </citation>
    <scope>NUCLEOTIDE SEQUENCE [LARGE SCALE GENOMIC DNA]</scope>
    <source>
        <strain evidence="9">DSM 26910</strain>
    </source>
</reference>
<dbReference type="InterPro" id="IPR045747">
    <property type="entry name" value="CRISPR-assoc_prot_Cas6_N_sf"/>
</dbReference>
<feature type="active site" description="Proton acceptor" evidence="6">
    <location>
        <position position="29"/>
    </location>
</feature>